<keyword evidence="2" id="KW-1185">Reference proteome</keyword>
<dbReference type="EMBL" id="SZYD01000009">
    <property type="protein sequence ID" value="KAD5316874.1"/>
    <property type="molecule type" value="Genomic_DNA"/>
</dbReference>
<comment type="caution">
    <text evidence="1">The sequence shown here is derived from an EMBL/GenBank/DDBJ whole genome shotgun (WGS) entry which is preliminary data.</text>
</comment>
<evidence type="ECO:0000313" key="2">
    <source>
        <dbReference type="Proteomes" id="UP000326396"/>
    </source>
</evidence>
<protein>
    <submittedName>
        <fullName evidence="1">Uncharacterized protein</fullName>
    </submittedName>
</protein>
<name>A0A5N6NQN5_9ASTR</name>
<evidence type="ECO:0000313" key="1">
    <source>
        <dbReference type="EMBL" id="KAD5316874.1"/>
    </source>
</evidence>
<dbReference type="AlphaFoldDB" id="A0A5N6NQN5"/>
<reference evidence="1 2" key="1">
    <citation type="submission" date="2019-05" db="EMBL/GenBank/DDBJ databases">
        <title>Mikania micrantha, genome provides insights into the molecular mechanism of rapid growth.</title>
        <authorList>
            <person name="Liu B."/>
        </authorList>
    </citation>
    <scope>NUCLEOTIDE SEQUENCE [LARGE SCALE GENOMIC DNA]</scope>
    <source>
        <strain evidence="1">NLD-2019</strain>
        <tissue evidence="1">Leaf</tissue>
    </source>
</reference>
<organism evidence="1 2">
    <name type="scientific">Mikania micrantha</name>
    <name type="common">bitter vine</name>
    <dbReference type="NCBI Taxonomy" id="192012"/>
    <lineage>
        <taxon>Eukaryota</taxon>
        <taxon>Viridiplantae</taxon>
        <taxon>Streptophyta</taxon>
        <taxon>Embryophyta</taxon>
        <taxon>Tracheophyta</taxon>
        <taxon>Spermatophyta</taxon>
        <taxon>Magnoliopsida</taxon>
        <taxon>eudicotyledons</taxon>
        <taxon>Gunneridae</taxon>
        <taxon>Pentapetalae</taxon>
        <taxon>asterids</taxon>
        <taxon>campanulids</taxon>
        <taxon>Asterales</taxon>
        <taxon>Asteraceae</taxon>
        <taxon>Asteroideae</taxon>
        <taxon>Heliantheae alliance</taxon>
        <taxon>Eupatorieae</taxon>
        <taxon>Mikania</taxon>
    </lineage>
</organism>
<dbReference type="Proteomes" id="UP000326396">
    <property type="component" value="Linkage Group LG17"/>
</dbReference>
<sequence>MAGDGPAGAAAPLLLLRAVKTTHTSAKERVHRRSLKEREEWIRCVVGTRRKRELLEEDEGLETHQKLERGERL</sequence>
<proteinExistence type="predicted"/>
<accession>A0A5N6NQN5</accession>
<gene>
    <name evidence="1" type="ORF">E3N88_16820</name>
</gene>